<feature type="transmembrane region" description="Helical" evidence="6">
    <location>
        <begin position="315"/>
        <end position="336"/>
    </location>
</feature>
<keyword evidence="9" id="KW-1185">Reference proteome</keyword>
<dbReference type="Gene3D" id="1.20.1640.10">
    <property type="entry name" value="Multidrug efflux transporter AcrB transmembrane domain"/>
    <property type="match status" value="2"/>
</dbReference>
<evidence type="ECO:0000256" key="6">
    <source>
        <dbReference type="SAM" id="Phobius"/>
    </source>
</evidence>
<dbReference type="SUPFAM" id="SSF82866">
    <property type="entry name" value="Multidrug efflux transporter AcrB transmembrane domain"/>
    <property type="match status" value="2"/>
</dbReference>
<sequence>MITTIKISLARWQQLFKWTFMLVSMVTLLLSYPLLKNGFVLETDLQNLFPQDDHNQLVNNVNDRLYREFGNKILVAVQSTEIEQVNLAAELVAAAITANPLLQVSEASEQLKLAAQQNELLQQHRYHLLTPAQQRMISSQQQDVLGQAQAALFGFSAGGSALSPLQDPLSLSPAYIQQLQPAIKGELINDRLVVSNSDGHLILFALNLQGESFNLQLQAQMNTWLQNLRDQLAANPKTPATRVLVSGAVFHAAEASANAQREMTMIGGGSSLGVLLLFMLAFRRIKPLLLSLISVGYGCLVALVVNHFLFGKIHLMTLVFGASLIGVAVDYSLHYLCKYQDLSRTIPDAQNRGDRVLEKLLPALSLSLIASALGYSSLLPTPLPGLQQIALFSVMGLCGSWLFLVVTYPRLVRQPLPEPAAIIDRCATAGWIFWEAMRGLPQRVIFAGVALLIIIGAATASLSSDVRTLYKPSAQLMASEQQLHNALQGVAPNQYFLLRAKSAEELLQTEERFRSEHLEALVAEGALNGYIATSAIVPSMQQQNANYELLHQQVYRANGLVSQFMQSAGFDAQAIAQAEHEFAAAAQQYLHVDDWLKIARPDQGLLWMGESHGDYVSIIGLRGVADVKALSAAANDSSVMWIDRVASMSQLLRTLMHSAAVLLLLAYLAILPLLWIYFRRRQALLLIFVPLMATITTLSLLSVSGVEINLFHLFGCYLILGLGMDYGIFSYTQGTKDRVTQRAIWLSAVSSSLSFGLLALSSTPMVSAFGITLFLGCCFNLLYAPLAGQLNNSSALAGAAQ</sequence>
<keyword evidence="2" id="KW-1003">Cell membrane</keyword>
<feature type="transmembrane region" description="Helical" evidence="6">
    <location>
        <begin position="289"/>
        <end position="309"/>
    </location>
</feature>
<evidence type="ECO:0000256" key="2">
    <source>
        <dbReference type="ARBA" id="ARBA00022475"/>
    </source>
</evidence>
<evidence type="ECO:0000313" key="8">
    <source>
        <dbReference type="EMBL" id="MDR7088786.1"/>
    </source>
</evidence>
<feature type="transmembrane region" description="Helical" evidence="6">
    <location>
        <begin position="684"/>
        <end position="704"/>
    </location>
</feature>
<dbReference type="InterPro" id="IPR004869">
    <property type="entry name" value="MMPL_dom"/>
</dbReference>
<gene>
    <name evidence="8" type="ORF">J2X05_000789</name>
</gene>
<evidence type="ECO:0000259" key="7">
    <source>
        <dbReference type="Pfam" id="PF03176"/>
    </source>
</evidence>
<feature type="domain" description="Membrane transport protein MMPL" evidence="7">
    <location>
        <begin position="165"/>
        <end position="403"/>
    </location>
</feature>
<dbReference type="Pfam" id="PF03176">
    <property type="entry name" value="MMPL"/>
    <property type="match status" value="1"/>
</dbReference>
<feature type="transmembrane region" description="Helical" evidence="6">
    <location>
        <begin position="263"/>
        <end position="282"/>
    </location>
</feature>
<feature type="transmembrane region" description="Helical" evidence="6">
    <location>
        <begin position="710"/>
        <end position="731"/>
    </location>
</feature>
<evidence type="ECO:0000256" key="1">
    <source>
        <dbReference type="ARBA" id="ARBA00004651"/>
    </source>
</evidence>
<dbReference type="Proteomes" id="UP001253595">
    <property type="component" value="Unassembled WGS sequence"/>
</dbReference>
<feature type="transmembrane region" description="Helical" evidence="6">
    <location>
        <begin position="389"/>
        <end position="408"/>
    </location>
</feature>
<accession>A0ABU1UUD1</accession>
<comment type="subcellular location">
    <subcellularLocation>
        <location evidence="1">Cell membrane</location>
        <topology evidence="1">Multi-pass membrane protein</topology>
    </subcellularLocation>
</comment>
<organism evidence="8 9">
    <name type="scientific">Cellvibrio fibrivorans</name>
    <dbReference type="NCBI Taxonomy" id="126350"/>
    <lineage>
        <taxon>Bacteria</taxon>
        <taxon>Pseudomonadati</taxon>
        <taxon>Pseudomonadota</taxon>
        <taxon>Gammaproteobacteria</taxon>
        <taxon>Cellvibrionales</taxon>
        <taxon>Cellvibrionaceae</taxon>
        <taxon>Cellvibrio</taxon>
    </lineage>
</organism>
<keyword evidence="4 6" id="KW-1133">Transmembrane helix</keyword>
<reference evidence="8 9" key="1">
    <citation type="submission" date="2023-07" db="EMBL/GenBank/DDBJ databases">
        <title>Sorghum-associated microbial communities from plants grown in Nebraska, USA.</title>
        <authorList>
            <person name="Schachtman D."/>
        </authorList>
    </citation>
    <scope>NUCLEOTIDE SEQUENCE [LARGE SCALE GENOMIC DNA]</scope>
    <source>
        <strain evidence="8 9">BE190</strain>
    </source>
</reference>
<proteinExistence type="predicted"/>
<protein>
    <submittedName>
        <fullName evidence="8">Exporter</fullName>
    </submittedName>
</protein>
<evidence type="ECO:0000256" key="3">
    <source>
        <dbReference type="ARBA" id="ARBA00022692"/>
    </source>
</evidence>
<evidence type="ECO:0000313" key="9">
    <source>
        <dbReference type="Proteomes" id="UP001253595"/>
    </source>
</evidence>
<feature type="transmembrane region" description="Helical" evidence="6">
    <location>
        <begin position="15"/>
        <end position="35"/>
    </location>
</feature>
<dbReference type="PANTHER" id="PTHR33406:SF13">
    <property type="entry name" value="MEMBRANE PROTEIN YDFJ"/>
    <property type="match status" value="1"/>
</dbReference>
<feature type="transmembrane region" description="Helical" evidence="6">
    <location>
        <begin position="655"/>
        <end position="677"/>
    </location>
</feature>
<dbReference type="PANTHER" id="PTHR33406">
    <property type="entry name" value="MEMBRANE PROTEIN MJ1562-RELATED"/>
    <property type="match status" value="1"/>
</dbReference>
<feature type="transmembrane region" description="Helical" evidence="6">
    <location>
        <begin position="766"/>
        <end position="786"/>
    </location>
</feature>
<dbReference type="EMBL" id="JAVDVX010000001">
    <property type="protein sequence ID" value="MDR7088786.1"/>
    <property type="molecule type" value="Genomic_DNA"/>
</dbReference>
<feature type="transmembrane region" description="Helical" evidence="6">
    <location>
        <begin position="444"/>
        <end position="463"/>
    </location>
</feature>
<dbReference type="InterPro" id="IPR050545">
    <property type="entry name" value="Mycobact_MmpL"/>
</dbReference>
<dbReference type="RefSeq" id="WP_310068873.1">
    <property type="nucleotide sequence ID" value="NZ_JAVDVX010000001.1"/>
</dbReference>
<keyword evidence="5 6" id="KW-0472">Membrane</keyword>
<comment type="caution">
    <text evidence="8">The sequence shown here is derived from an EMBL/GenBank/DDBJ whole genome shotgun (WGS) entry which is preliminary data.</text>
</comment>
<evidence type="ECO:0000256" key="5">
    <source>
        <dbReference type="ARBA" id="ARBA00023136"/>
    </source>
</evidence>
<name>A0ABU1UUD1_9GAMM</name>
<feature type="transmembrane region" description="Helical" evidence="6">
    <location>
        <begin position="743"/>
        <end position="760"/>
    </location>
</feature>
<feature type="transmembrane region" description="Helical" evidence="6">
    <location>
        <begin position="356"/>
        <end position="377"/>
    </location>
</feature>
<evidence type="ECO:0000256" key="4">
    <source>
        <dbReference type="ARBA" id="ARBA00022989"/>
    </source>
</evidence>
<keyword evidence="3 6" id="KW-0812">Transmembrane</keyword>